<name>A0A089XCC7_STRGA</name>
<accession>A0A089XCC7</accession>
<proteinExistence type="predicted"/>
<evidence type="ECO:0000313" key="2">
    <source>
        <dbReference type="Proteomes" id="UP000029482"/>
    </source>
</evidence>
<evidence type="ECO:0008006" key="3">
    <source>
        <dbReference type="Google" id="ProtNLM"/>
    </source>
</evidence>
<dbReference type="AlphaFoldDB" id="A0A089XCC7"/>
<dbReference type="Proteomes" id="UP000029482">
    <property type="component" value="Chromosome"/>
</dbReference>
<gene>
    <name evidence="1" type="ORF">SGLAU_28560</name>
</gene>
<sequence>MRRGPARGRAAGVAGPVAAALLLGGCGIQETDVIEAGGPASVQAFVNPGYDALLFFRAPDGALSPVSRSVTESSGFGAGYEEPDGPTEPVSTEQAIAALLSGPGPAERSAGLGTSLPRVTAGGVGVVTSPDADVTVSLPLALGGLDGTALRQLVCTAAYSQDRDGRTTVRMVGKDGVTATGTCGLDIAAEPAPIAVGTHAPRGRAAGTG</sequence>
<keyword evidence="2" id="KW-1185">Reference proteome</keyword>
<dbReference type="STRING" id="1907.SGLAU_28560"/>
<reference evidence="2" key="1">
    <citation type="journal article" date="2015" name="J. Biotechnol.">
        <title>Complete genome sequence of the actinobacterium Streptomyces glaucescens GLA.O (DSM 40922) consisting of a linear chromosome and one linear plasmid.</title>
        <authorList>
            <person name="Ortseifen V."/>
            <person name="Winkler A."/>
            <person name="Albersmeier A."/>
            <person name="Wendler S."/>
            <person name="Puhler A."/>
            <person name="Kalinowski J."/>
            <person name="Ruckert C."/>
        </authorList>
    </citation>
    <scope>NUCLEOTIDE SEQUENCE [LARGE SCALE GENOMIC DNA]</scope>
    <source>
        <strain evidence="2">DSM 40922 / GLA O</strain>
    </source>
</reference>
<protein>
    <recommendedName>
        <fullName evidence="3">Lipoprotein</fullName>
    </recommendedName>
</protein>
<dbReference type="RefSeq" id="WP_052413926.1">
    <property type="nucleotide sequence ID" value="NZ_CP009438.1"/>
</dbReference>
<dbReference type="eggNOG" id="ENOG502ZX42">
    <property type="taxonomic scope" value="Bacteria"/>
</dbReference>
<dbReference type="HOGENOM" id="CLU_110730_0_0_11"/>
<organism evidence="1 2">
    <name type="scientific">Streptomyces glaucescens</name>
    <dbReference type="NCBI Taxonomy" id="1907"/>
    <lineage>
        <taxon>Bacteria</taxon>
        <taxon>Bacillati</taxon>
        <taxon>Actinomycetota</taxon>
        <taxon>Actinomycetes</taxon>
        <taxon>Kitasatosporales</taxon>
        <taxon>Streptomycetaceae</taxon>
        <taxon>Streptomyces</taxon>
    </lineage>
</organism>
<dbReference type="EMBL" id="CP009438">
    <property type="protein sequence ID" value="AIS01648.1"/>
    <property type="molecule type" value="Genomic_DNA"/>
</dbReference>
<dbReference type="PROSITE" id="PS51257">
    <property type="entry name" value="PROKAR_LIPOPROTEIN"/>
    <property type="match status" value="1"/>
</dbReference>
<dbReference type="KEGG" id="sgu:SGLAU_28560"/>
<evidence type="ECO:0000313" key="1">
    <source>
        <dbReference type="EMBL" id="AIS01648.1"/>
    </source>
</evidence>